<reference evidence="2" key="1">
    <citation type="journal article" date="2013" name="Proc. Natl. Acad. Sci. U.S.A.">
        <title>Genome structure and metabolic features in the red seaweed Chondrus crispus shed light on evolution of the Archaeplastida.</title>
        <authorList>
            <person name="Collen J."/>
            <person name="Porcel B."/>
            <person name="Carre W."/>
            <person name="Ball S.G."/>
            <person name="Chaparro C."/>
            <person name="Tonon T."/>
            <person name="Barbeyron T."/>
            <person name="Michel G."/>
            <person name="Noel B."/>
            <person name="Valentin K."/>
            <person name="Elias M."/>
            <person name="Artiguenave F."/>
            <person name="Arun A."/>
            <person name="Aury J.M."/>
            <person name="Barbosa-Neto J.F."/>
            <person name="Bothwell J.H."/>
            <person name="Bouget F.Y."/>
            <person name="Brillet L."/>
            <person name="Cabello-Hurtado F."/>
            <person name="Capella-Gutierrez S."/>
            <person name="Charrier B."/>
            <person name="Cladiere L."/>
            <person name="Cock J.M."/>
            <person name="Coelho S.M."/>
            <person name="Colleoni C."/>
            <person name="Czjzek M."/>
            <person name="Da Silva C."/>
            <person name="Delage L."/>
            <person name="Denoeud F."/>
            <person name="Deschamps P."/>
            <person name="Dittami S.M."/>
            <person name="Gabaldon T."/>
            <person name="Gachon C.M."/>
            <person name="Groisillier A."/>
            <person name="Herve C."/>
            <person name="Jabbari K."/>
            <person name="Katinka M."/>
            <person name="Kloareg B."/>
            <person name="Kowalczyk N."/>
            <person name="Labadie K."/>
            <person name="Leblanc C."/>
            <person name="Lopez P.J."/>
            <person name="McLachlan D.H."/>
            <person name="Meslet-Cladiere L."/>
            <person name="Moustafa A."/>
            <person name="Nehr Z."/>
            <person name="Nyvall Collen P."/>
            <person name="Panaud O."/>
            <person name="Partensky F."/>
            <person name="Poulain J."/>
            <person name="Rensing S.A."/>
            <person name="Rousvoal S."/>
            <person name="Samson G."/>
            <person name="Symeonidi A."/>
            <person name="Weissenbach J."/>
            <person name="Zambounis A."/>
            <person name="Wincker P."/>
            <person name="Boyen C."/>
        </authorList>
    </citation>
    <scope>NUCLEOTIDE SEQUENCE [LARGE SCALE GENOMIC DNA]</scope>
    <source>
        <strain evidence="2">cv. Stackhouse</strain>
    </source>
</reference>
<proteinExistence type="predicted"/>
<sequence length="128" mass="14271">MEGDGAADETYLKELREAENADLSLVRNKQIVVVAKTEDGSLARDSDRAPAVIVTPALVPQENSNAWEQAFQLFMLETKEVGSIPIECFQLSIGIQDVCRTTANHLPCNQSRRDRATRRPRYVNPRTG</sequence>
<dbReference type="RefSeq" id="XP_005712648.1">
    <property type="nucleotide sequence ID" value="XM_005712591.1"/>
</dbReference>
<accession>R7Q2P5</accession>
<keyword evidence="2" id="KW-1185">Reference proteome</keyword>
<organism evidence="1 2">
    <name type="scientific">Chondrus crispus</name>
    <name type="common">Carrageen Irish moss</name>
    <name type="synonym">Polymorpha crispa</name>
    <dbReference type="NCBI Taxonomy" id="2769"/>
    <lineage>
        <taxon>Eukaryota</taxon>
        <taxon>Rhodophyta</taxon>
        <taxon>Florideophyceae</taxon>
        <taxon>Rhodymeniophycidae</taxon>
        <taxon>Gigartinales</taxon>
        <taxon>Gigartinaceae</taxon>
        <taxon>Chondrus</taxon>
    </lineage>
</organism>
<dbReference type="EMBL" id="HG001592">
    <property type="protein sequence ID" value="CDF32847.1"/>
    <property type="molecule type" value="Genomic_DNA"/>
</dbReference>
<dbReference type="Proteomes" id="UP000012073">
    <property type="component" value="Unassembled WGS sequence"/>
</dbReference>
<dbReference type="Gramene" id="CDF32847">
    <property type="protein sequence ID" value="CDF32847"/>
    <property type="gene ID" value="CHC_T00001458001"/>
</dbReference>
<evidence type="ECO:0000313" key="1">
    <source>
        <dbReference type="EMBL" id="CDF32847.1"/>
    </source>
</evidence>
<protein>
    <submittedName>
        <fullName evidence="1">Uncharacterized protein</fullName>
    </submittedName>
</protein>
<dbReference type="KEGG" id="ccp:CHC_T00001458001"/>
<evidence type="ECO:0000313" key="2">
    <source>
        <dbReference type="Proteomes" id="UP000012073"/>
    </source>
</evidence>
<dbReference type="AlphaFoldDB" id="R7Q2P5"/>
<dbReference type="GeneID" id="17320361"/>
<gene>
    <name evidence="1" type="ORF">CHC_T00001458001</name>
</gene>
<name>R7Q2P5_CHOCR</name>